<comment type="subcellular location">
    <subcellularLocation>
        <location evidence="1">Cytoplasm</location>
    </subcellularLocation>
</comment>
<proteinExistence type="inferred from homology"/>
<dbReference type="PROSITE" id="PS00892">
    <property type="entry name" value="HIT_1"/>
    <property type="match status" value="1"/>
</dbReference>
<dbReference type="STRING" id="670483.S7Q3P3"/>
<dbReference type="GeneID" id="19304251"/>
<feature type="binding site" evidence="6">
    <location>
        <position position="160"/>
    </location>
    <ligand>
        <name>substrate</name>
    </ligand>
</feature>
<evidence type="ECO:0000256" key="4">
    <source>
        <dbReference type="ARBA" id="ARBA00022553"/>
    </source>
</evidence>
<evidence type="ECO:0000256" key="2">
    <source>
        <dbReference type="ARBA" id="ARBA00010208"/>
    </source>
</evidence>
<comment type="similarity">
    <text evidence="2">Belongs to the HIT family.</text>
</comment>
<dbReference type="RefSeq" id="XP_007867380.1">
    <property type="nucleotide sequence ID" value="XM_007869189.1"/>
</dbReference>
<dbReference type="Gene3D" id="3.30.428.10">
    <property type="entry name" value="HIT-like"/>
    <property type="match status" value="1"/>
</dbReference>
<dbReference type="eggNOG" id="KOG3969">
    <property type="taxonomic scope" value="Eukaryota"/>
</dbReference>
<dbReference type="GO" id="GO:0000340">
    <property type="term" value="F:RNA 7-methylguanosine cap binding"/>
    <property type="evidence" value="ECO:0007669"/>
    <property type="project" value="TreeGrafter"/>
</dbReference>
<feature type="binding site" evidence="6">
    <location>
        <position position="180"/>
    </location>
    <ligand>
        <name>substrate</name>
    </ligand>
</feature>
<dbReference type="Pfam" id="PF05652">
    <property type="entry name" value="DcpS"/>
    <property type="match status" value="1"/>
</dbReference>
<evidence type="ECO:0000256" key="5">
    <source>
        <dbReference type="PIRSR" id="PIRSR028973-1"/>
    </source>
</evidence>
<organism evidence="7 8">
    <name type="scientific">Gloeophyllum trabeum (strain ATCC 11539 / FP-39264 / Madison 617)</name>
    <name type="common">Brown rot fungus</name>
    <dbReference type="NCBI Taxonomy" id="670483"/>
    <lineage>
        <taxon>Eukaryota</taxon>
        <taxon>Fungi</taxon>
        <taxon>Dikarya</taxon>
        <taxon>Basidiomycota</taxon>
        <taxon>Agaricomycotina</taxon>
        <taxon>Agaricomycetes</taxon>
        <taxon>Gloeophyllales</taxon>
        <taxon>Gloeophyllaceae</taxon>
        <taxon>Gloeophyllum</taxon>
    </lineage>
</organism>
<evidence type="ECO:0000313" key="7">
    <source>
        <dbReference type="EMBL" id="EPQ54033.1"/>
    </source>
</evidence>
<dbReference type="InterPro" id="IPR019808">
    <property type="entry name" value="Histidine_triad_CS"/>
</dbReference>
<reference evidence="7 8" key="1">
    <citation type="journal article" date="2012" name="Science">
        <title>The Paleozoic origin of enzymatic lignin decomposition reconstructed from 31 fungal genomes.</title>
        <authorList>
            <person name="Floudas D."/>
            <person name="Binder M."/>
            <person name="Riley R."/>
            <person name="Barry K."/>
            <person name="Blanchette R.A."/>
            <person name="Henrissat B."/>
            <person name="Martinez A.T."/>
            <person name="Otillar R."/>
            <person name="Spatafora J.W."/>
            <person name="Yadav J.S."/>
            <person name="Aerts A."/>
            <person name="Benoit I."/>
            <person name="Boyd A."/>
            <person name="Carlson A."/>
            <person name="Copeland A."/>
            <person name="Coutinho P.M."/>
            <person name="de Vries R.P."/>
            <person name="Ferreira P."/>
            <person name="Findley K."/>
            <person name="Foster B."/>
            <person name="Gaskell J."/>
            <person name="Glotzer D."/>
            <person name="Gorecki P."/>
            <person name="Heitman J."/>
            <person name="Hesse C."/>
            <person name="Hori C."/>
            <person name="Igarashi K."/>
            <person name="Jurgens J.A."/>
            <person name="Kallen N."/>
            <person name="Kersten P."/>
            <person name="Kohler A."/>
            <person name="Kuees U."/>
            <person name="Kumar T.K.A."/>
            <person name="Kuo A."/>
            <person name="LaButti K."/>
            <person name="Larrondo L.F."/>
            <person name="Lindquist E."/>
            <person name="Ling A."/>
            <person name="Lombard V."/>
            <person name="Lucas S."/>
            <person name="Lundell T."/>
            <person name="Martin R."/>
            <person name="McLaughlin D.J."/>
            <person name="Morgenstern I."/>
            <person name="Morin E."/>
            <person name="Murat C."/>
            <person name="Nagy L.G."/>
            <person name="Nolan M."/>
            <person name="Ohm R.A."/>
            <person name="Patyshakuliyeva A."/>
            <person name="Rokas A."/>
            <person name="Ruiz-Duenas F.J."/>
            <person name="Sabat G."/>
            <person name="Salamov A."/>
            <person name="Samejima M."/>
            <person name="Schmutz J."/>
            <person name="Slot J.C."/>
            <person name="St John F."/>
            <person name="Stenlid J."/>
            <person name="Sun H."/>
            <person name="Sun S."/>
            <person name="Syed K."/>
            <person name="Tsang A."/>
            <person name="Wiebenga A."/>
            <person name="Young D."/>
            <person name="Pisabarro A."/>
            <person name="Eastwood D.C."/>
            <person name="Martin F."/>
            <person name="Cullen D."/>
            <person name="Grigoriev I.V."/>
            <person name="Hibbett D.S."/>
        </authorList>
    </citation>
    <scope>NUCLEOTIDE SEQUENCE [LARGE SCALE GENOMIC DNA]</scope>
    <source>
        <strain evidence="7 8">ATCC 11539</strain>
    </source>
</reference>
<keyword evidence="4" id="KW-0597">Phosphoprotein</keyword>
<dbReference type="GO" id="GO:0000290">
    <property type="term" value="P:deadenylation-dependent decapping of nuclear-transcribed mRNA"/>
    <property type="evidence" value="ECO:0007669"/>
    <property type="project" value="InterPro"/>
</dbReference>
<keyword evidence="8" id="KW-1185">Reference proteome</keyword>
<dbReference type="Gene3D" id="3.30.200.40">
    <property type="entry name" value="Scavenger mRNA decapping enzyme, N-terminal domain"/>
    <property type="match status" value="1"/>
</dbReference>
<dbReference type="GO" id="GO:0005634">
    <property type="term" value="C:nucleus"/>
    <property type="evidence" value="ECO:0007669"/>
    <property type="project" value="TreeGrafter"/>
</dbReference>
<dbReference type="SUPFAM" id="SSF54197">
    <property type="entry name" value="HIT-like"/>
    <property type="match status" value="1"/>
</dbReference>
<dbReference type="EMBL" id="KB469304">
    <property type="protein sequence ID" value="EPQ54033.1"/>
    <property type="molecule type" value="Genomic_DNA"/>
</dbReference>
<name>S7Q3P3_GLOTA</name>
<accession>S7Q3P3</accession>
<evidence type="ECO:0000256" key="1">
    <source>
        <dbReference type="ARBA" id="ARBA00004496"/>
    </source>
</evidence>
<feature type="non-terminal residue" evidence="7">
    <location>
        <position position="1"/>
    </location>
</feature>
<dbReference type="KEGG" id="gtr:GLOTRDRAFT_139451"/>
<dbReference type="OrthoDB" id="10264956at2759"/>
<dbReference type="PIRSF" id="PIRSF028973">
    <property type="entry name" value="Scavenger_mRNA_decap_enz"/>
    <property type="match status" value="1"/>
</dbReference>
<dbReference type="PANTHER" id="PTHR12978">
    <property type="entry name" value="HISTIDINE TRIAD HIT PROTEIN MEMBER"/>
    <property type="match status" value="1"/>
</dbReference>
<dbReference type="InterPro" id="IPR036265">
    <property type="entry name" value="HIT-like_sf"/>
</dbReference>
<dbReference type="GO" id="GO:0016787">
    <property type="term" value="F:hydrolase activity"/>
    <property type="evidence" value="ECO:0007669"/>
    <property type="project" value="InterPro"/>
</dbReference>
<keyword evidence="3" id="KW-0963">Cytoplasm</keyword>
<gene>
    <name evidence="7" type="ORF">GLOTRDRAFT_139451</name>
</gene>
<sequence>MATNDEGISIDLQALRNFRLERVLDEDPVTRALAVLGSLASDDGITVDAIVRIEKTALPPQFATTSGLSESLGRVEKVERNGIYSWFMAWLSDAARSNPDLKINIIAPCTEVHIRKYSRQQILMVHETPALYTSIVQPYIAAFPSSRTQWVEDILSGKSEADKVLHRDPDPEYGYVMLPDMKWDLRTLGSLYLVAIVLSADIKSLRDLRKKHLGMLRSIRREAARVVQEHWGLGRGSLRLYVHYQPSYYHFHVHIVNANYAGLMGSTVGQAHLLDDIISMLETDVEQGPSIFQRLTLTYGLGDQHGLYEPMIAAQAVAEL</sequence>
<protein>
    <submittedName>
        <fullName evidence="7">Scavenger mRNA decapping enzyme</fullName>
    </submittedName>
</protein>
<feature type="binding site" evidence="6">
    <location>
        <begin position="243"/>
        <end position="254"/>
    </location>
    <ligand>
        <name>substrate</name>
    </ligand>
</feature>
<evidence type="ECO:0000256" key="6">
    <source>
        <dbReference type="PIRSR" id="PIRSR028973-2"/>
    </source>
</evidence>
<dbReference type="Proteomes" id="UP000030669">
    <property type="component" value="Unassembled WGS sequence"/>
</dbReference>
<dbReference type="GO" id="GO:0000932">
    <property type="term" value="C:P-body"/>
    <property type="evidence" value="ECO:0007669"/>
    <property type="project" value="TreeGrafter"/>
</dbReference>
<dbReference type="InterPro" id="IPR011145">
    <property type="entry name" value="Scavenger_mRNA_decap_enz_N"/>
</dbReference>
<feature type="binding site" evidence="6">
    <location>
        <position position="182"/>
    </location>
    <ligand>
        <name>substrate</name>
    </ligand>
</feature>
<dbReference type="AlphaFoldDB" id="S7Q3P3"/>
<dbReference type="OMA" id="HVHINPI"/>
<feature type="binding site" evidence="6">
    <location>
        <position position="150"/>
    </location>
    <ligand>
        <name>substrate</name>
    </ligand>
</feature>
<dbReference type="Pfam" id="PF11969">
    <property type="entry name" value="DcpS_C"/>
    <property type="match status" value="1"/>
</dbReference>
<dbReference type="HOGENOM" id="CLU_041045_1_0_1"/>
<evidence type="ECO:0000313" key="8">
    <source>
        <dbReference type="Proteomes" id="UP000030669"/>
    </source>
</evidence>
<dbReference type="SUPFAM" id="SSF102860">
    <property type="entry name" value="mRNA decapping enzyme DcpS N-terminal domain"/>
    <property type="match status" value="1"/>
</dbReference>
<evidence type="ECO:0000256" key="3">
    <source>
        <dbReference type="ARBA" id="ARBA00022490"/>
    </source>
</evidence>
<feature type="active site" description="Nucleophile" evidence="5">
    <location>
        <position position="252"/>
    </location>
</feature>
<dbReference type="InterPro" id="IPR008594">
    <property type="entry name" value="DcpS/DCS2"/>
</dbReference>
<dbReference type="PANTHER" id="PTHR12978:SF0">
    <property type="entry name" value="M7GPPPX DIPHOSPHATASE"/>
    <property type="match status" value="1"/>
</dbReference>